<comment type="caution">
    <text evidence="1">The sequence shown here is derived from an EMBL/GenBank/DDBJ whole genome shotgun (WGS) entry which is preliminary data.</text>
</comment>
<keyword evidence="2" id="KW-1185">Reference proteome</keyword>
<dbReference type="Gene3D" id="3.30.565.10">
    <property type="entry name" value="Histidine kinase-like ATPase, C-terminal domain"/>
    <property type="match status" value="1"/>
</dbReference>
<dbReference type="InterPro" id="IPR036890">
    <property type="entry name" value="HATPase_C_sf"/>
</dbReference>
<evidence type="ECO:0000313" key="2">
    <source>
        <dbReference type="Proteomes" id="UP000191933"/>
    </source>
</evidence>
<dbReference type="AlphaFoldDB" id="A0A9W5F657"/>
<dbReference type="EMBL" id="FBVY01000047">
    <property type="protein sequence ID" value="CUX03282.1"/>
    <property type="molecule type" value="Genomic_DNA"/>
</dbReference>
<evidence type="ECO:0000313" key="1">
    <source>
        <dbReference type="EMBL" id="CUX03282.1"/>
    </source>
</evidence>
<name>A0A9W5F657_9HYPH</name>
<dbReference type="RefSeq" id="WP_080823660.1">
    <property type="nucleotide sequence ID" value="NZ_LT009721.1"/>
</dbReference>
<accession>A0A9W5F657</accession>
<dbReference type="SUPFAM" id="SSF55874">
    <property type="entry name" value="ATPase domain of HSP90 chaperone/DNA topoisomerase II/histidine kinase"/>
    <property type="match status" value="1"/>
</dbReference>
<sequence>MASLQSNLVKRIERLPKPANTADAMQPLFEAISNSIHSTQDRFRDDVANSGRVIVNIVTARKQAHVKIVVEDNGTGLDRKNYEAFTTTDTDNKIARGGKGVGRLLWLDCFERTTVSSLFTEDDTLKRRRFRFVLSLTDQIEDYEEGGVADRNAGTGMTVEFDGLRDNGYRAKFPGRAAFIFQHFTSHFLPTFIGSRSPRITVHCGDETRHYPEEINSIIHRRTTVKDIPTADYGPLTLTLMECDKVASADLQGSHFVHFIAHDRTVHSHKIDAKLGLKYFGPNEDRVFHAVLTGDFLDRNVNQERTKFVFEDAILDRIVNEVCTPHIEAFLAEPLTALRLDQRTRVKAIAESYPSVAFGDVDELQKKIPSGELNDDAIFGHLSRERYRRDQRQAEKIRTVLERLKEPSVDVHTFASAIEAASKAIEETEQKSLAEYIVRPKVVLHSFICPLRVNTLGDGTRKVVPAASHDLWIIDERLTFAQYFSSDEEFQNLSSAVESDERPDVLIFDHVHGLRQTDDPSRVLLVEFKRPGRTGYADDENPQHQVERYVRRLLEGGKLDVRGRPIKLKDDTVFYCFIVADIVGKMDDWTYSRDRTADGRGRFYQPRSGFKGSIELIAWDTLLNDARERNQAFFDRAGISGKSFFTEAQAAAHQRLRTEVDDPVEATA</sequence>
<proteinExistence type="predicted"/>
<reference evidence="1 2" key="1">
    <citation type="submission" date="2016-01" db="EMBL/GenBank/DDBJ databases">
        <authorList>
            <person name="Regsiter A."/>
            <person name="william w."/>
        </authorList>
    </citation>
    <scope>NUCLEOTIDE SEQUENCE [LARGE SCALE GENOMIC DNA]</scope>
    <source>
        <strain evidence="1 2">CFBP 5494</strain>
    </source>
</reference>
<gene>
    <name evidence="1" type="primary">ylh</name>
    <name evidence="1" type="ORF">AGR2A_pb10089</name>
</gene>
<protein>
    <submittedName>
        <fullName evidence="1">Ylh</fullName>
    </submittedName>
</protein>
<organism evidence="1 2">
    <name type="scientific">Agrobacterium genomosp. 2 str. CFBP 5494</name>
    <dbReference type="NCBI Taxonomy" id="1183436"/>
    <lineage>
        <taxon>Bacteria</taxon>
        <taxon>Pseudomonadati</taxon>
        <taxon>Pseudomonadota</taxon>
        <taxon>Alphaproteobacteria</taxon>
        <taxon>Hyphomicrobiales</taxon>
        <taxon>Rhizobiaceae</taxon>
        <taxon>Rhizobium/Agrobacterium group</taxon>
        <taxon>Agrobacterium</taxon>
        <taxon>Agrobacterium tumefaciens complex</taxon>
    </lineage>
</organism>
<dbReference type="Proteomes" id="UP000191933">
    <property type="component" value="Unassembled WGS sequence"/>
</dbReference>